<keyword evidence="7" id="KW-0704">Schiff base</keyword>
<keyword evidence="6" id="KW-0456">Lyase</keyword>
<dbReference type="PANTHER" id="PTHR30246:SF1">
    <property type="entry name" value="2-DEHYDRO-3-DEOXY-6-PHOSPHOGALACTONATE ALDOLASE-RELATED"/>
    <property type="match status" value="1"/>
</dbReference>
<dbReference type="KEGG" id="rml:FF011L_05960"/>
<dbReference type="InterPro" id="IPR031338">
    <property type="entry name" value="KDPG/KHG_AS_2"/>
</dbReference>
<comment type="catalytic activity">
    <reaction evidence="1">
        <text>2-dehydro-3-deoxy-6-phospho-D-gluconate = D-glyceraldehyde 3-phosphate + pyruvate</text>
        <dbReference type="Rhea" id="RHEA:17089"/>
        <dbReference type="ChEBI" id="CHEBI:15361"/>
        <dbReference type="ChEBI" id="CHEBI:57569"/>
        <dbReference type="ChEBI" id="CHEBI:59776"/>
        <dbReference type="EC" id="4.1.2.14"/>
    </reaction>
</comment>
<dbReference type="PANTHER" id="PTHR30246">
    <property type="entry name" value="2-KETO-3-DEOXY-6-PHOSPHOGLUCONATE ALDOLASE"/>
    <property type="match status" value="1"/>
</dbReference>
<evidence type="ECO:0000256" key="5">
    <source>
        <dbReference type="ARBA" id="ARBA00013063"/>
    </source>
</evidence>
<comment type="pathway">
    <text evidence="2">Carbohydrate acid metabolism; 2-dehydro-3-deoxy-D-gluconate degradation; D-glyceraldehyde 3-phosphate and pyruvate from 2-dehydro-3-deoxy-D-gluconate: step 2/2.</text>
</comment>
<keyword evidence="10" id="KW-1185">Reference proteome</keyword>
<dbReference type="InterPro" id="IPR013785">
    <property type="entry name" value="Aldolase_TIM"/>
</dbReference>
<dbReference type="SUPFAM" id="SSF51569">
    <property type="entry name" value="Aldolase"/>
    <property type="match status" value="1"/>
</dbReference>
<dbReference type="Pfam" id="PF01081">
    <property type="entry name" value="Aldolase"/>
    <property type="match status" value="1"/>
</dbReference>
<evidence type="ECO:0000313" key="9">
    <source>
        <dbReference type="EMBL" id="QDS91860.1"/>
    </source>
</evidence>
<organism evidence="9 10">
    <name type="scientific">Roseimaritima multifibrata</name>
    <dbReference type="NCBI Taxonomy" id="1930274"/>
    <lineage>
        <taxon>Bacteria</taxon>
        <taxon>Pseudomonadati</taxon>
        <taxon>Planctomycetota</taxon>
        <taxon>Planctomycetia</taxon>
        <taxon>Pirellulales</taxon>
        <taxon>Pirellulaceae</taxon>
        <taxon>Roseimaritima</taxon>
    </lineage>
</organism>
<dbReference type="InterPro" id="IPR000887">
    <property type="entry name" value="Aldlse_KDPG_KHG"/>
</dbReference>
<evidence type="ECO:0000313" key="10">
    <source>
        <dbReference type="Proteomes" id="UP000320672"/>
    </source>
</evidence>
<dbReference type="PROSITE" id="PS00160">
    <property type="entry name" value="ALDOLASE_KDPG_KHG_2"/>
    <property type="match status" value="1"/>
</dbReference>
<accession>A0A517MAE4</accession>
<dbReference type="NCBIfam" id="TIGR01182">
    <property type="entry name" value="eda"/>
    <property type="match status" value="1"/>
</dbReference>
<evidence type="ECO:0000256" key="3">
    <source>
        <dbReference type="ARBA" id="ARBA00006906"/>
    </source>
</evidence>
<comment type="subunit">
    <text evidence="4">Homotrimer.</text>
</comment>
<proteinExistence type="inferred from homology"/>
<comment type="similarity">
    <text evidence="3">Belongs to the KHG/KDPG aldolase family.</text>
</comment>
<dbReference type="GO" id="GO:0008675">
    <property type="term" value="F:2-dehydro-3-deoxy-phosphogluconate aldolase activity"/>
    <property type="evidence" value="ECO:0007669"/>
    <property type="project" value="UniProtKB-EC"/>
</dbReference>
<dbReference type="InterPro" id="IPR031337">
    <property type="entry name" value="KDPG/KHG_AS_1"/>
</dbReference>
<evidence type="ECO:0000256" key="4">
    <source>
        <dbReference type="ARBA" id="ARBA00011233"/>
    </source>
</evidence>
<reference evidence="9 10" key="1">
    <citation type="submission" date="2019-02" db="EMBL/GenBank/DDBJ databases">
        <title>Deep-cultivation of Planctomycetes and their phenomic and genomic characterization uncovers novel biology.</title>
        <authorList>
            <person name="Wiegand S."/>
            <person name="Jogler M."/>
            <person name="Boedeker C."/>
            <person name="Pinto D."/>
            <person name="Vollmers J."/>
            <person name="Rivas-Marin E."/>
            <person name="Kohn T."/>
            <person name="Peeters S.H."/>
            <person name="Heuer A."/>
            <person name="Rast P."/>
            <person name="Oberbeckmann S."/>
            <person name="Bunk B."/>
            <person name="Jeske O."/>
            <person name="Meyerdierks A."/>
            <person name="Storesund J.E."/>
            <person name="Kallscheuer N."/>
            <person name="Luecker S."/>
            <person name="Lage O.M."/>
            <person name="Pohl T."/>
            <person name="Merkel B.J."/>
            <person name="Hornburger P."/>
            <person name="Mueller R.-W."/>
            <person name="Bruemmer F."/>
            <person name="Labrenz M."/>
            <person name="Spormann A.M."/>
            <person name="Op den Camp H."/>
            <person name="Overmann J."/>
            <person name="Amann R."/>
            <person name="Jetten M.S.M."/>
            <person name="Mascher T."/>
            <person name="Medema M.H."/>
            <person name="Devos D.P."/>
            <person name="Kaster A.-K."/>
            <person name="Ovreas L."/>
            <person name="Rohde M."/>
            <person name="Galperin M.Y."/>
            <person name="Jogler C."/>
        </authorList>
    </citation>
    <scope>NUCLEOTIDE SEQUENCE [LARGE SCALE GENOMIC DNA]</scope>
    <source>
        <strain evidence="9 10">FF011L</strain>
    </source>
</reference>
<dbReference type="Proteomes" id="UP000320672">
    <property type="component" value="Chromosome"/>
</dbReference>
<evidence type="ECO:0000256" key="7">
    <source>
        <dbReference type="ARBA" id="ARBA00023270"/>
    </source>
</evidence>
<evidence type="ECO:0000256" key="1">
    <source>
        <dbReference type="ARBA" id="ARBA00000654"/>
    </source>
</evidence>
<evidence type="ECO:0000256" key="6">
    <source>
        <dbReference type="ARBA" id="ARBA00023239"/>
    </source>
</evidence>
<name>A0A517MAE4_9BACT</name>
<gene>
    <name evidence="9" type="primary">eda</name>
    <name evidence="9" type="ORF">FF011L_05960</name>
</gene>
<dbReference type="Gene3D" id="3.20.20.70">
    <property type="entry name" value="Aldolase class I"/>
    <property type="match status" value="1"/>
</dbReference>
<keyword evidence="8" id="KW-0119">Carbohydrate metabolism</keyword>
<evidence type="ECO:0000256" key="8">
    <source>
        <dbReference type="ARBA" id="ARBA00023277"/>
    </source>
</evidence>
<dbReference type="EC" id="4.1.2.14" evidence="5"/>
<protein>
    <recommendedName>
        <fullName evidence="5">2-dehydro-3-deoxy-phosphogluconate aldolase</fullName>
        <ecNumber evidence="5">4.1.2.14</ecNumber>
    </recommendedName>
</protein>
<dbReference type="EMBL" id="CP036262">
    <property type="protein sequence ID" value="QDS91860.1"/>
    <property type="molecule type" value="Genomic_DNA"/>
</dbReference>
<dbReference type="RefSeq" id="WP_246109687.1">
    <property type="nucleotide sequence ID" value="NZ_CP036262.1"/>
</dbReference>
<dbReference type="NCBIfam" id="NF004325">
    <property type="entry name" value="PRK05718.1"/>
    <property type="match status" value="1"/>
</dbReference>
<dbReference type="CDD" id="cd00452">
    <property type="entry name" value="KDPG_aldolase"/>
    <property type="match status" value="1"/>
</dbReference>
<evidence type="ECO:0000256" key="2">
    <source>
        <dbReference type="ARBA" id="ARBA00004736"/>
    </source>
</evidence>
<dbReference type="AlphaFoldDB" id="A0A517MAE4"/>
<sequence length="218" mass="23242">MSTKMVEMIDQINALRIVPVVTIPNVDVAGRMADALCQGGLPCAEITLRTEAGLAAIQELSDRPAFLVGAGTVHNAEQAQQAVDAGADFIVAPGFNPKTVRWCLDNDVLVIPGISSPTDLEMALEFGLNVVKFFPAEALGGVPMLKALSGPYPGMKFMPTGGIRQDNLREYLDLPQVIACGGSWMVAEAYLAKGRFESIVDRTTEAVLLARNGRPSDL</sequence>
<dbReference type="PROSITE" id="PS00159">
    <property type="entry name" value="ALDOLASE_KDPG_KHG_1"/>
    <property type="match status" value="1"/>
</dbReference>